<dbReference type="Pfam" id="PF00172">
    <property type="entry name" value="Zn_clus"/>
    <property type="match status" value="1"/>
</dbReference>
<dbReference type="InParanoid" id="A0A2P5HJ68"/>
<dbReference type="STRING" id="158607.A0A2P5HJ68"/>
<feature type="compositionally biased region" description="Low complexity" evidence="2">
    <location>
        <begin position="1"/>
        <end position="15"/>
    </location>
</feature>
<dbReference type="OrthoDB" id="4330117at2759"/>
<feature type="region of interest" description="Disordered" evidence="2">
    <location>
        <begin position="1"/>
        <end position="22"/>
    </location>
</feature>
<evidence type="ECO:0000259" key="3">
    <source>
        <dbReference type="PROSITE" id="PS50048"/>
    </source>
</evidence>
<dbReference type="InterPro" id="IPR050797">
    <property type="entry name" value="Carb_Metab_Trans_Reg"/>
</dbReference>
<accession>A0A2P5HJ68</accession>
<evidence type="ECO:0000313" key="5">
    <source>
        <dbReference type="Proteomes" id="UP000094444"/>
    </source>
</evidence>
<evidence type="ECO:0000313" key="4">
    <source>
        <dbReference type="EMBL" id="POS70300.1"/>
    </source>
</evidence>
<dbReference type="Gene3D" id="4.10.240.10">
    <property type="entry name" value="Zn(2)-C6 fungal-type DNA-binding domain"/>
    <property type="match status" value="1"/>
</dbReference>
<dbReference type="EMBL" id="MAVT02001692">
    <property type="protein sequence ID" value="POS70300.1"/>
    <property type="molecule type" value="Genomic_DNA"/>
</dbReference>
<gene>
    <name evidence="4" type="ORF">DHEL01_v211310</name>
</gene>
<evidence type="ECO:0000256" key="1">
    <source>
        <dbReference type="ARBA" id="ARBA00023242"/>
    </source>
</evidence>
<sequence length="455" mass="50064">MSSAASPASYSPVPSECYTPRNGGAPERAANACRFTPELESGLHVAIDADAEGRKVRKSCDRCHQQKLRCSRDQKRPAHCLRCQRAGVECVYSVRESKQSSKRKRNSNDHGSPKPITSTANPPSLAQDEIEVNFNQQLLDHDDFFDDTYLPTFWQSDIISLSTGDFGIPTPQNTRNSAVSMASTVPVYSGPTAPELGLRQRDEPSDPNALLSSVYHDLEVTYTKMLRDQTNHTTQNYPVAEIFGIFERFVECMAQNSMKPTWQTPQTPLAEYMRTKQAALAAQCYVLSMKLMASITGQLLQNLLVTPMPEVQYPSSNSGSSSSETTRLGDQEVGFLHETSRIPKSLTLGDLFSSSTASFQHVLRSAVEMVDFGTRLLGKMEQLLGVPSRLGIGGTLHASSSKRQAATDLQPAEPSLPARLVASIWEDEANNHKKSVVTHFRRCRAAMTGLSKSNS</sequence>
<dbReference type="PANTHER" id="PTHR31668">
    <property type="entry name" value="GLUCOSE TRANSPORT TRANSCRIPTION REGULATOR RGT1-RELATED-RELATED"/>
    <property type="match status" value="1"/>
</dbReference>
<feature type="domain" description="Zn(2)-C6 fungal-type" evidence="3">
    <location>
        <begin position="59"/>
        <end position="92"/>
    </location>
</feature>
<feature type="region of interest" description="Disordered" evidence="2">
    <location>
        <begin position="97"/>
        <end position="123"/>
    </location>
</feature>
<dbReference type="AlphaFoldDB" id="A0A2P5HJ68"/>
<dbReference type="Proteomes" id="UP000094444">
    <property type="component" value="Unassembled WGS sequence"/>
</dbReference>
<dbReference type="PROSITE" id="PS50048">
    <property type="entry name" value="ZN2_CY6_FUNGAL_2"/>
    <property type="match status" value="1"/>
</dbReference>
<proteinExistence type="predicted"/>
<protein>
    <recommendedName>
        <fullName evidence="3">Zn(2)-C6 fungal-type domain-containing protein</fullName>
    </recommendedName>
</protein>
<reference evidence="4" key="1">
    <citation type="submission" date="2017-09" db="EMBL/GenBank/DDBJ databases">
        <title>Polyketide synthases of a Diaporthe helianthi virulent isolate.</title>
        <authorList>
            <person name="Baroncelli R."/>
        </authorList>
    </citation>
    <scope>NUCLEOTIDE SEQUENCE [LARGE SCALE GENOMIC DNA]</scope>
    <source>
        <strain evidence="4">7/96</strain>
    </source>
</reference>
<evidence type="ECO:0000256" key="2">
    <source>
        <dbReference type="SAM" id="MobiDB-lite"/>
    </source>
</evidence>
<dbReference type="GO" id="GO:0008270">
    <property type="term" value="F:zinc ion binding"/>
    <property type="evidence" value="ECO:0007669"/>
    <property type="project" value="InterPro"/>
</dbReference>
<dbReference type="SUPFAM" id="SSF57701">
    <property type="entry name" value="Zn2/Cys6 DNA-binding domain"/>
    <property type="match status" value="1"/>
</dbReference>
<dbReference type="SMART" id="SM00066">
    <property type="entry name" value="GAL4"/>
    <property type="match status" value="1"/>
</dbReference>
<keyword evidence="5" id="KW-1185">Reference proteome</keyword>
<dbReference type="InterPro" id="IPR036864">
    <property type="entry name" value="Zn2-C6_fun-type_DNA-bd_sf"/>
</dbReference>
<dbReference type="CDD" id="cd00067">
    <property type="entry name" value="GAL4"/>
    <property type="match status" value="1"/>
</dbReference>
<dbReference type="GO" id="GO:0000981">
    <property type="term" value="F:DNA-binding transcription factor activity, RNA polymerase II-specific"/>
    <property type="evidence" value="ECO:0007669"/>
    <property type="project" value="InterPro"/>
</dbReference>
<organism evidence="4 5">
    <name type="scientific">Diaporthe helianthi</name>
    <dbReference type="NCBI Taxonomy" id="158607"/>
    <lineage>
        <taxon>Eukaryota</taxon>
        <taxon>Fungi</taxon>
        <taxon>Dikarya</taxon>
        <taxon>Ascomycota</taxon>
        <taxon>Pezizomycotina</taxon>
        <taxon>Sordariomycetes</taxon>
        <taxon>Sordariomycetidae</taxon>
        <taxon>Diaporthales</taxon>
        <taxon>Diaporthaceae</taxon>
        <taxon>Diaporthe</taxon>
    </lineage>
</organism>
<keyword evidence="1" id="KW-0539">Nucleus</keyword>
<dbReference type="InterPro" id="IPR001138">
    <property type="entry name" value="Zn2Cys6_DnaBD"/>
</dbReference>
<name>A0A2P5HJ68_DIAHE</name>
<dbReference type="PROSITE" id="PS00463">
    <property type="entry name" value="ZN2_CY6_FUNGAL_1"/>
    <property type="match status" value="1"/>
</dbReference>
<comment type="caution">
    <text evidence="4">The sequence shown here is derived from an EMBL/GenBank/DDBJ whole genome shotgun (WGS) entry which is preliminary data.</text>
</comment>